<dbReference type="EMBL" id="JACBZV010000007">
    <property type="protein sequence ID" value="NYJ13037.1"/>
    <property type="molecule type" value="Genomic_DNA"/>
</dbReference>
<dbReference type="AlphaFoldDB" id="A0A7Z0E259"/>
<dbReference type="GO" id="GO:0006508">
    <property type="term" value="P:proteolysis"/>
    <property type="evidence" value="ECO:0007669"/>
    <property type="project" value="InterPro"/>
</dbReference>
<dbReference type="Gene3D" id="3.40.50.1460">
    <property type="match status" value="1"/>
</dbReference>
<gene>
    <name evidence="3" type="ORF">GGI64_004118</name>
</gene>
<evidence type="ECO:0000256" key="1">
    <source>
        <dbReference type="SAM" id="SignalP"/>
    </source>
</evidence>
<evidence type="ECO:0000259" key="2">
    <source>
        <dbReference type="Pfam" id="PF00656"/>
    </source>
</evidence>
<organism evidence="3 4">
    <name type="scientific">Rhizobium leguminosarum</name>
    <dbReference type="NCBI Taxonomy" id="384"/>
    <lineage>
        <taxon>Bacteria</taxon>
        <taxon>Pseudomonadati</taxon>
        <taxon>Pseudomonadota</taxon>
        <taxon>Alphaproteobacteria</taxon>
        <taxon>Hyphomicrobiales</taxon>
        <taxon>Rhizobiaceae</taxon>
        <taxon>Rhizobium/Agrobacterium group</taxon>
        <taxon>Rhizobium</taxon>
    </lineage>
</organism>
<dbReference type="Proteomes" id="UP000535276">
    <property type="component" value="Unassembled WGS sequence"/>
</dbReference>
<dbReference type="InterPro" id="IPR011600">
    <property type="entry name" value="Pept_C14_caspase"/>
</dbReference>
<feature type="signal peptide" evidence="1">
    <location>
        <begin position="1"/>
        <end position="34"/>
    </location>
</feature>
<feature type="chain" id="PRO_5031454024" description="Peptidase C14 caspase domain-containing protein" evidence="1">
    <location>
        <begin position="35"/>
        <end position="654"/>
    </location>
</feature>
<feature type="domain" description="Peptidase C14 caspase" evidence="2">
    <location>
        <begin position="55"/>
        <end position="255"/>
    </location>
</feature>
<keyword evidence="1" id="KW-0732">Signal</keyword>
<comment type="caution">
    <text evidence="3">The sequence shown here is derived from an EMBL/GenBank/DDBJ whole genome shotgun (WGS) entry which is preliminary data.</text>
</comment>
<proteinExistence type="predicted"/>
<accession>A0A7Z0E259</accession>
<protein>
    <recommendedName>
        <fullName evidence="2">Peptidase C14 caspase domain-containing protein</fullName>
    </recommendedName>
</protein>
<reference evidence="3 4" key="1">
    <citation type="submission" date="2020-07" db="EMBL/GenBank/DDBJ databases">
        <title>Genomic Encyclopedia of Type Strains, Phase IV (KMG-V): Genome sequencing to study the core and pangenomes of soil and plant-associated prokaryotes.</title>
        <authorList>
            <person name="Whitman W."/>
        </authorList>
    </citation>
    <scope>NUCLEOTIDE SEQUENCE [LARGE SCALE GENOMIC DNA]</scope>
    <source>
        <strain evidence="3 4">SEMIA 4052</strain>
    </source>
</reference>
<dbReference type="GO" id="GO:0004197">
    <property type="term" value="F:cysteine-type endopeptidase activity"/>
    <property type="evidence" value="ECO:0007669"/>
    <property type="project" value="InterPro"/>
</dbReference>
<evidence type="ECO:0000313" key="3">
    <source>
        <dbReference type="EMBL" id="NYJ13037.1"/>
    </source>
</evidence>
<dbReference type="InterPro" id="IPR029030">
    <property type="entry name" value="Caspase-like_dom_sf"/>
</dbReference>
<dbReference type="RefSeq" id="WP_179612369.1">
    <property type="nucleotide sequence ID" value="NZ_JACBZV010000007.1"/>
</dbReference>
<dbReference type="Pfam" id="PF00656">
    <property type="entry name" value="Peptidase_C14"/>
    <property type="match status" value="1"/>
</dbReference>
<name>A0A7Z0E259_RHILE</name>
<sequence>MMTNRWNNLKQILLSSLAFGAMVPGLLAPLPANAALLAADQIPAAYAAERAPVYHAFIFANDSYAPLTPIPSAANDFTLMKTFFDKFHYRLWMIGGDGRIHSVQQFYDFMTKAREEIKPGDVVVIYYSGHGFHYGSQNWLVPLDYPSGPVNPQKLYKTAIGLNDVINGLAEKRVDYVVTIMDSCRTAARFPMAGSASGGEASVPDPRLTSFNFSGPSLLAWLIGAPTQNGGQALGVNSATEPSLYTGMLAKIFETQTRLGAVQRQLKNAVIDLQLSGKIGPDDISPRLINNDLDFDFSPQIDPLLAARQTQDWMNVMRTPSKRLVKSYLILNPGSSYSTAAWKYMDDHAADPVDPSSGSTATDAEKIDASFPEGKANGKLIAIATPGFKIKFPRNALGHAPTSAETIADAIVYADKAFEIPKILAQRYSEKGSKLNFDVSQLQGAGSLKGDIELFALSEPKKNAEVLAQFNNTTSYKIGETLLEGPDNTLFARVQTGLNSEPTSESTWIGLANDPKAFEFNTVNRALQESYISPAGLLGQPSEPTVKAAVAQAQKESNEILWVSVAVADKTIDLAPLQQKLKEAPDEKTRADIDAQIERATRSNENALAEADLRSLDARLQLINAGIGGTRISIVGDKTGDLGERVRLRFFGSR</sequence>
<dbReference type="SUPFAM" id="SSF52129">
    <property type="entry name" value="Caspase-like"/>
    <property type="match status" value="1"/>
</dbReference>
<evidence type="ECO:0000313" key="4">
    <source>
        <dbReference type="Proteomes" id="UP000535276"/>
    </source>
</evidence>